<dbReference type="AlphaFoldDB" id="A0A9Q8UR34"/>
<reference evidence="1" key="1">
    <citation type="submission" date="2021-12" db="EMBL/GenBank/DDBJ databases">
        <authorList>
            <person name="Zaccaron A."/>
            <person name="Stergiopoulos I."/>
        </authorList>
    </citation>
    <scope>NUCLEOTIDE SEQUENCE</scope>
    <source>
        <strain evidence="1">Race5_Kim</strain>
    </source>
</reference>
<dbReference type="EMBL" id="CP090168">
    <property type="protein sequence ID" value="UJO19389.1"/>
    <property type="molecule type" value="Genomic_DNA"/>
</dbReference>
<dbReference type="PANTHER" id="PTHR48312">
    <property type="match status" value="1"/>
</dbReference>
<dbReference type="PANTHER" id="PTHR48312:SF1">
    <property type="entry name" value="SULFOTRANSFERASE"/>
    <property type="match status" value="1"/>
</dbReference>
<dbReference type="RefSeq" id="XP_047763755.1">
    <property type="nucleotide sequence ID" value="XM_047906517.1"/>
</dbReference>
<keyword evidence="2" id="KW-1185">Reference proteome</keyword>
<proteinExistence type="predicted"/>
<dbReference type="SUPFAM" id="SSF52540">
    <property type="entry name" value="P-loop containing nucleoside triphosphate hydrolases"/>
    <property type="match status" value="1"/>
</dbReference>
<sequence length="335" mass="38533">MLSYKAWMISQYAGAADRTMSRPTTPPIICVFDGPRTCSQLFNKLFAAHNQLQQIFHPYMGCSVYGPERVTARLRGSETSRQAKNDLAATYDLHEETYEVASERLRTSIAEARTAGKIPWIKDHLICPMQVQLMLDSYERNPQADVDFAPNPTMIPDGLFWSMTPIILVRHPALRVPAYYRAQRPVFREQADEEVFEAMASSRWAQMVFDAYTARPGARAPIVVDAQDTVHHTRPLAEKICALLDIDPKGMQYEWEAVPRGQWPSDPIMQGFFKTLLKSHGVQREGQPAELHLDIEHEMRSWEHGFGQETAKELRRVVDRDLPIYEYLRQYKLHV</sequence>
<dbReference type="GeneID" id="71987247"/>
<reference evidence="1" key="2">
    <citation type="journal article" date="2022" name="Microb. Genom.">
        <title>A chromosome-scale genome assembly of the tomato pathogen Cladosporium fulvum reveals a compartmentalized genome architecture and the presence of a dispensable chromosome.</title>
        <authorList>
            <person name="Zaccaron A.Z."/>
            <person name="Chen L.H."/>
            <person name="Samaras A."/>
            <person name="Stergiopoulos I."/>
        </authorList>
    </citation>
    <scope>NUCLEOTIDE SEQUENCE</scope>
    <source>
        <strain evidence="1">Race5_Kim</strain>
    </source>
</reference>
<dbReference type="OrthoDB" id="3650366at2759"/>
<dbReference type="Gene3D" id="3.40.50.300">
    <property type="entry name" value="P-loop containing nucleotide triphosphate hydrolases"/>
    <property type="match status" value="1"/>
</dbReference>
<dbReference type="KEGG" id="ffu:CLAFUR5_07369"/>
<gene>
    <name evidence="1" type="ORF">CLAFUR5_07369</name>
</gene>
<organism evidence="1 2">
    <name type="scientific">Passalora fulva</name>
    <name type="common">Tomato leaf mold</name>
    <name type="synonym">Cladosporium fulvum</name>
    <dbReference type="NCBI Taxonomy" id="5499"/>
    <lineage>
        <taxon>Eukaryota</taxon>
        <taxon>Fungi</taxon>
        <taxon>Dikarya</taxon>
        <taxon>Ascomycota</taxon>
        <taxon>Pezizomycotina</taxon>
        <taxon>Dothideomycetes</taxon>
        <taxon>Dothideomycetidae</taxon>
        <taxon>Mycosphaerellales</taxon>
        <taxon>Mycosphaerellaceae</taxon>
        <taxon>Fulvia</taxon>
    </lineage>
</organism>
<protein>
    <submittedName>
        <fullName evidence="1">Uncharacterized protein</fullName>
    </submittedName>
</protein>
<evidence type="ECO:0000313" key="2">
    <source>
        <dbReference type="Proteomes" id="UP000756132"/>
    </source>
</evidence>
<accession>A0A9Q8UR34</accession>
<dbReference type="InterPro" id="IPR027417">
    <property type="entry name" value="P-loop_NTPase"/>
</dbReference>
<name>A0A9Q8UR34_PASFU</name>
<evidence type="ECO:0000313" key="1">
    <source>
        <dbReference type="EMBL" id="UJO19389.1"/>
    </source>
</evidence>
<dbReference type="Proteomes" id="UP000756132">
    <property type="component" value="Chromosome 6"/>
</dbReference>